<dbReference type="eggNOG" id="COG1104">
    <property type="taxonomic scope" value="Bacteria"/>
</dbReference>
<dbReference type="STRING" id="204669.Acid345_2275"/>
<dbReference type="GO" id="GO:0051536">
    <property type="term" value="F:iron-sulfur cluster binding"/>
    <property type="evidence" value="ECO:0007669"/>
    <property type="project" value="UniProtKB-KW"/>
</dbReference>
<dbReference type="FunFam" id="3.40.640.10:FF:000084">
    <property type="entry name" value="IscS-like cysteine desulfurase"/>
    <property type="match status" value="1"/>
</dbReference>
<evidence type="ECO:0000256" key="8">
    <source>
        <dbReference type="ARBA" id="ARBA00023004"/>
    </source>
</evidence>
<evidence type="ECO:0000256" key="4">
    <source>
        <dbReference type="ARBA" id="ARBA00012239"/>
    </source>
</evidence>
<dbReference type="SUPFAM" id="SSF53383">
    <property type="entry name" value="PLP-dependent transferases"/>
    <property type="match status" value="1"/>
</dbReference>
<keyword evidence="8" id="KW-0408">Iron</keyword>
<dbReference type="InterPro" id="IPR015422">
    <property type="entry name" value="PyrdxlP-dep_Trfase_small"/>
</dbReference>
<comment type="similarity">
    <text evidence="3">Belongs to the class-V pyridoxal-phosphate-dependent aminotransferase family. NifS/IscS subfamily.</text>
</comment>
<dbReference type="GO" id="GO:0046872">
    <property type="term" value="F:metal ion binding"/>
    <property type="evidence" value="ECO:0007669"/>
    <property type="project" value="UniProtKB-KW"/>
</dbReference>
<dbReference type="AlphaFoldDB" id="Q1IPC4"/>
<gene>
    <name evidence="13" type="ordered locus">Acid345_2275</name>
</gene>
<feature type="domain" description="Aminotransferase class V" evidence="12">
    <location>
        <begin position="7"/>
        <end position="364"/>
    </location>
</feature>
<evidence type="ECO:0000256" key="2">
    <source>
        <dbReference type="ARBA" id="ARBA00003120"/>
    </source>
</evidence>
<accession>Q1IPC4</accession>
<dbReference type="PANTHER" id="PTHR11601">
    <property type="entry name" value="CYSTEINE DESULFURYLASE FAMILY MEMBER"/>
    <property type="match status" value="1"/>
</dbReference>
<sequence>MNSMQRVYLDNNATTPLLPEVLEAMQPYFLGQFGNASSIHQQGQQARAAVEHAREHVADLIGAREAEIVFTSGGTEGDNLALFGLCKPGDHLIISTIEHHAVLNSAQRLKELGVEVTDVPVDGQGIVDPDAVKRALRANTRLISIMLANNETGVVQNAVEIGKIAAEADVYFHTDAVQAIAKIPVDVNEIRCDLLTLAGHKIHAPQGTGALYVRKGTILDPLFYGGRHERSRRAGTENLPGIVGLGKAAELAMAWFENDGPTRMAALRDRLEQTVVSQLDQLTVNSGSAPRVPNTTNVSFDGIEGEAMVIALDLKGLSVSTGAACSSGAIEPSHVLTAMGLTPEQARGSIRFSVGKQNTEADIQFALERVPEVVAKLRELSPVYRK</sequence>
<organism evidence="13 14">
    <name type="scientific">Koribacter versatilis (strain Ellin345)</name>
    <dbReference type="NCBI Taxonomy" id="204669"/>
    <lineage>
        <taxon>Bacteria</taxon>
        <taxon>Pseudomonadati</taxon>
        <taxon>Acidobacteriota</taxon>
        <taxon>Terriglobia</taxon>
        <taxon>Terriglobales</taxon>
        <taxon>Candidatus Korobacteraceae</taxon>
        <taxon>Candidatus Korobacter</taxon>
    </lineage>
</organism>
<dbReference type="GO" id="GO:0031071">
    <property type="term" value="F:cysteine desulfurase activity"/>
    <property type="evidence" value="ECO:0007669"/>
    <property type="project" value="UniProtKB-EC"/>
</dbReference>
<dbReference type="InterPro" id="IPR000192">
    <property type="entry name" value="Aminotrans_V_dom"/>
</dbReference>
<keyword evidence="13" id="KW-0032">Aminotransferase</keyword>
<comment type="cofactor">
    <cofactor evidence="1 11">
        <name>pyridoxal 5'-phosphate</name>
        <dbReference type="ChEBI" id="CHEBI:597326"/>
    </cofactor>
</comment>
<evidence type="ECO:0000256" key="11">
    <source>
        <dbReference type="RuleBase" id="RU004504"/>
    </source>
</evidence>
<dbReference type="PROSITE" id="PS00595">
    <property type="entry name" value="AA_TRANSFER_CLASS_5"/>
    <property type="match status" value="1"/>
</dbReference>
<evidence type="ECO:0000256" key="5">
    <source>
        <dbReference type="ARBA" id="ARBA00022679"/>
    </source>
</evidence>
<name>Q1IPC4_KORVE</name>
<dbReference type="Gene3D" id="3.40.640.10">
    <property type="entry name" value="Type I PLP-dependent aspartate aminotransferase-like (Major domain)"/>
    <property type="match status" value="1"/>
</dbReference>
<evidence type="ECO:0000256" key="1">
    <source>
        <dbReference type="ARBA" id="ARBA00001933"/>
    </source>
</evidence>
<keyword evidence="5" id="KW-0808">Transferase</keyword>
<evidence type="ECO:0000256" key="9">
    <source>
        <dbReference type="ARBA" id="ARBA00023014"/>
    </source>
</evidence>
<dbReference type="EnsemblBacteria" id="ABF41276">
    <property type="protein sequence ID" value="ABF41276"/>
    <property type="gene ID" value="Acid345_2275"/>
</dbReference>
<dbReference type="EMBL" id="CP000360">
    <property type="protein sequence ID" value="ABF41276.1"/>
    <property type="molecule type" value="Genomic_DNA"/>
</dbReference>
<evidence type="ECO:0000313" key="14">
    <source>
        <dbReference type="Proteomes" id="UP000002432"/>
    </source>
</evidence>
<keyword evidence="9" id="KW-0411">Iron-sulfur</keyword>
<protein>
    <recommendedName>
        <fullName evidence="4">cysteine desulfurase</fullName>
        <ecNumber evidence="4">2.8.1.7</ecNumber>
    </recommendedName>
</protein>
<evidence type="ECO:0000259" key="12">
    <source>
        <dbReference type="Pfam" id="PF00266"/>
    </source>
</evidence>
<dbReference type="Pfam" id="PF00266">
    <property type="entry name" value="Aminotran_5"/>
    <property type="match status" value="1"/>
</dbReference>
<proteinExistence type="inferred from homology"/>
<comment type="catalytic activity">
    <reaction evidence="10">
        <text>(sulfur carrier)-H + L-cysteine = (sulfur carrier)-SH + L-alanine</text>
        <dbReference type="Rhea" id="RHEA:43892"/>
        <dbReference type="Rhea" id="RHEA-COMP:14737"/>
        <dbReference type="Rhea" id="RHEA-COMP:14739"/>
        <dbReference type="ChEBI" id="CHEBI:29917"/>
        <dbReference type="ChEBI" id="CHEBI:35235"/>
        <dbReference type="ChEBI" id="CHEBI:57972"/>
        <dbReference type="ChEBI" id="CHEBI:64428"/>
        <dbReference type="EC" id="2.8.1.7"/>
    </reaction>
</comment>
<dbReference type="PANTHER" id="PTHR11601:SF34">
    <property type="entry name" value="CYSTEINE DESULFURASE"/>
    <property type="match status" value="1"/>
</dbReference>
<keyword evidence="14" id="KW-1185">Reference proteome</keyword>
<dbReference type="Proteomes" id="UP000002432">
    <property type="component" value="Chromosome"/>
</dbReference>
<reference evidence="13 14" key="1">
    <citation type="journal article" date="2009" name="Appl. Environ. Microbiol.">
        <title>Three genomes from the phylum Acidobacteria provide insight into the lifestyles of these microorganisms in soils.</title>
        <authorList>
            <person name="Ward N.L."/>
            <person name="Challacombe J.F."/>
            <person name="Janssen P.H."/>
            <person name="Henrissat B."/>
            <person name="Coutinho P.M."/>
            <person name="Wu M."/>
            <person name="Xie G."/>
            <person name="Haft D.H."/>
            <person name="Sait M."/>
            <person name="Badger J."/>
            <person name="Barabote R.D."/>
            <person name="Bradley B."/>
            <person name="Brettin T.S."/>
            <person name="Brinkac L.M."/>
            <person name="Bruce D."/>
            <person name="Creasy T."/>
            <person name="Daugherty S.C."/>
            <person name="Davidsen T.M."/>
            <person name="DeBoy R.T."/>
            <person name="Detter J.C."/>
            <person name="Dodson R.J."/>
            <person name="Durkin A.S."/>
            <person name="Ganapathy A."/>
            <person name="Gwinn-Giglio M."/>
            <person name="Han C.S."/>
            <person name="Khouri H."/>
            <person name="Kiss H."/>
            <person name="Kothari S.P."/>
            <person name="Madupu R."/>
            <person name="Nelson K.E."/>
            <person name="Nelson W.C."/>
            <person name="Paulsen I."/>
            <person name="Penn K."/>
            <person name="Ren Q."/>
            <person name="Rosovitz M.J."/>
            <person name="Selengut J.D."/>
            <person name="Shrivastava S."/>
            <person name="Sullivan S.A."/>
            <person name="Tapia R."/>
            <person name="Thompson L.S."/>
            <person name="Watkins K.L."/>
            <person name="Yang Q."/>
            <person name="Yu C."/>
            <person name="Zafar N."/>
            <person name="Zhou L."/>
            <person name="Kuske C.R."/>
        </authorList>
    </citation>
    <scope>NUCLEOTIDE SEQUENCE [LARGE SCALE GENOMIC DNA]</scope>
    <source>
        <strain evidence="13 14">Ellin345</strain>
    </source>
</reference>
<dbReference type="GO" id="GO:0008483">
    <property type="term" value="F:transaminase activity"/>
    <property type="evidence" value="ECO:0007669"/>
    <property type="project" value="UniProtKB-KW"/>
</dbReference>
<dbReference type="Gene3D" id="1.10.260.50">
    <property type="match status" value="1"/>
</dbReference>
<dbReference type="InterPro" id="IPR015421">
    <property type="entry name" value="PyrdxlP-dep_Trfase_major"/>
</dbReference>
<dbReference type="InterPro" id="IPR020578">
    <property type="entry name" value="Aminotrans_V_PyrdxlP_BS"/>
</dbReference>
<dbReference type="PIRSF" id="PIRSF005572">
    <property type="entry name" value="NifS"/>
    <property type="match status" value="1"/>
</dbReference>
<keyword evidence="7" id="KW-0663">Pyridoxal phosphate</keyword>
<dbReference type="InterPro" id="IPR015424">
    <property type="entry name" value="PyrdxlP-dep_Trfase"/>
</dbReference>
<dbReference type="KEGG" id="aba:Acid345_2275"/>
<dbReference type="InterPro" id="IPR016454">
    <property type="entry name" value="Cysteine_dSase"/>
</dbReference>
<evidence type="ECO:0000256" key="7">
    <source>
        <dbReference type="ARBA" id="ARBA00022898"/>
    </source>
</evidence>
<evidence type="ECO:0000256" key="6">
    <source>
        <dbReference type="ARBA" id="ARBA00022723"/>
    </source>
</evidence>
<evidence type="ECO:0000313" key="13">
    <source>
        <dbReference type="EMBL" id="ABF41276.1"/>
    </source>
</evidence>
<dbReference type="EC" id="2.8.1.7" evidence="4"/>
<keyword evidence="6" id="KW-0479">Metal-binding</keyword>
<evidence type="ECO:0000256" key="3">
    <source>
        <dbReference type="ARBA" id="ARBA00006490"/>
    </source>
</evidence>
<dbReference type="HOGENOM" id="CLU_003433_0_0_0"/>
<dbReference type="Gene3D" id="3.90.1150.10">
    <property type="entry name" value="Aspartate Aminotransferase, domain 1"/>
    <property type="match status" value="1"/>
</dbReference>
<evidence type="ECO:0000256" key="10">
    <source>
        <dbReference type="ARBA" id="ARBA00050776"/>
    </source>
</evidence>
<comment type="function">
    <text evidence="2">Catalyzes the removal of elemental sulfur atoms from cysteine to produce alanine. Seems to participate in the biosynthesis of the nitrogenase metalloclusters by providing the inorganic sulfur required for the Fe-S core formation.</text>
</comment>